<accession>A0A125U8R1</accession>
<accession>A0A0E2LWA2</accession>
<dbReference type="EMBL" id="PKQJ01000035">
    <property type="protein sequence ID" value="PLC44965.1"/>
    <property type="molecule type" value="Genomic_DNA"/>
</dbReference>
<dbReference type="KEGG" id="lcs:LCBD_0985"/>
<accession>K0N3B2</accession>
<dbReference type="KEGG" id="lce:LC2W_0989"/>
<dbReference type="Gene3D" id="3.90.1720.10">
    <property type="entry name" value="endopeptidase domain like (from Nostoc punctiforme)"/>
    <property type="match status" value="1"/>
</dbReference>
<gene>
    <name evidence="2" type="ORF">C0Q90_15330</name>
</gene>
<protein>
    <submittedName>
        <fullName evidence="2">N-acetylmuramoyl-L-alanine amidase</fullName>
    </submittedName>
</protein>
<feature type="domain" description="Bacteriophage lysin" evidence="1">
    <location>
        <begin position="5"/>
        <end position="144"/>
    </location>
</feature>
<dbReference type="Proteomes" id="UP000234512">
    <property type="component" value="Unassembled WGS sequence"/>
</dbReference>
<name>A0A0E2LWA2_LACPA</name>
<dbReference type="Pfam" id="PF05382">
    <property type="entry name" value="Amidase_5"/>
    <property type="match status" value="1"/>
</dbReference>
<organism evidence="2 3">
    <name type="scientific">Lacticaseibacillus paracasei</name>
    <name type="common">Lactobacillus paracasei</name>
    <dbReference type="NCBI Taxonomy" id="1597"/>
    <lineage>
        <taxon>Bacteria</taxon>
        <taxon>Bacillati</taxon>
        <taxon>Bacillota</taxon>
        <taxon>Bacilli</taxon>
        <taxon>Lactobacillales</taxon>
        <taxon>Lactobacillaceae</taxon>
        <taxon>Lacticaseibacillus</taxon>
    </lineage>
</organism>
<comment type="caution">
    <text evidence="2">The sequence shown here is derived from an EMBL/GenBank/DDBJ whole genome shotgun (WGS) entry which is preliminary data.</text>
</comment>
<evidence type="ECO:0000313" key="3">
    <source>
        <dbReference type="Proteomes" id="UP000234512"/>
    </source>
</evidence>
<evidence type="ECO:0000259" key="1">
    <source>
        <dbReference type="Pfam" id="PF05382"/>
    </source>
</evidence>
<dbReference type="RefSeq" id="WP_012491268.1">
    <property type="nucleotide sequence ID" value="NC_010999.1"/>
</dbReference>
<sequence>MSIHDWFDRHIGTITYSMYGSRNGADGTADCSGSVSQALKEAGYNISGLPSTVSLGSQLAANGFTRIHVWAGGGDNGWDVSMDDIVLMSWSSAGMAYSGGAGGHVGIIHDDAETFESCDYWTGGQANTAITRHDVTAYINNSISNGLRYYEVWRKGGSTPSAPVQNNTAAVKKVNVTYGLKLKNGGWLDPVTNFGAGDEGFAGLPNHAHDLLYIRVDHGGLQYRVSTLEDGWLDWVYKGDPNDTVNGCAGIVGHTIDKVQMIYLTPAGEPYQQAYYRTQTTARENWLDVCCDDGTSIALYDGWAGMPGEPLDRLQIGIGSVSPF</sequence>
<reference evidence="2 3" key="1">
    <citation type="journal article" date="2018" name="Genome Announc.">
        <title>Draft Genome Sequence of Lactobacillus paracasei DUP 13076, Which Exhibits Potent Antipathogenic Effects against Salmonella enterica Serovars Enteritidis, Typhimurium, and Heidelberg.</title>
        <authorList>
            <person name="Muyyarikkandy M.S."/>
            <person name="Alqahtani F.H."/>
            <person name="Mandoiu I."/>
            <person name="Amalaradjou M.A."/>
        </authorList>
    </citation>
    <scope>NUCLEOTIDE SEQUENCE [LARGE SCALE GENOMIC DNA]</scope>
    <source>
        <strain evidence="2 3">DUP 13076</strain>
    </source>
</reference>
<dbReference type="OrthoDB" id="2195126at2"/>
<evidence type="ECO:0000313" key="2">
    <source>
        <dbReference type="EMBL" id="PLC44965.1"/>
    </source>
</evidence>
<proteinExistence type="predicted"/>
<dbReference type="AlphaFoldDB" id="A0A0E2LWA2"/>
<dbReference type="InterPro" id="IPR008044">
    <property type="entry name" value="Phage_lysin"/>
</dbReference>